<evidence type="ECO:0000313" key="2">
    <source>
        <dbReference type="Proteomes" id="UP000266183"/>
    </source>
</evidence>
<dbReference type="EMBL" id="CP032382">
    <property type="protein sequence ID" value="AYB32053.1"/>
    <property type="molecule type" value="Genomic_DNA"/>
</dbReference>
<reference evidence="2" key="1">
    <citation type="submission" date="2018-09" db="EMBL/GenBank/DDBJ databases">
        <title>Chryseolinea sp. KIS68-18 isolated from soil.</title>
        <authorList>
            <person name="Weon H.-Y."/>
            <person name="Kwon S.-W."/>
            <person name="Lee S.A."/>
        </authorList>
    </citation>
    <scope>NUCLEOTIDE SEQUENCE [LARGE SCALE GENOMIC DNA]</scope>
    <source>
        <strain evidence="2">KIS68-18</strain>
    </source>
</reference>
<dbReference type="Proteomes" id="UP000266183">
    <property type="component" value="Chromosome"/>
</dbReference>
<organism evidence="1 2">
    <name type="scientific">Chryseolinea soli</name>
    <dbReference type="NCBI Taxonomy" id="2321403"/>
    <lineage>
        <taxon>Bacteria</taxon>
        <taxon>Pseudomonadati</taxon>
        <taxon>Bacteroidota</taxon>
        <taxon>Cytophagia</taxon>
        <taxon>Cytophagales</taxon>
        <taxon>Fulvivirgaceae</taxon>
        <taxon>Chryseolinea</taxon>
    </lineage>
</organism>
<sequence>MITRIYDREYLTLDYDPAVPCIIATFLKFMMLEEFKSAQASGLYFVEKKIKETGRMMWIVDSKLTLIDDECAKYAVEDWTPRALAVGIKHVAFVISANQWGQIGLDEYAQDTMDKGMTTASFKDVESAKSWLRGQTQ</sequence>
<accession>A0A385SJX4</accession>
<dbReference type="OrthoDB" id="882485at2"/>
<dbReference type="KEGG" id="chk:D4L85_16405"/>
<protein>
    <recommendedName>
        <fullName evidence="3">STAS/SEC14 domain-containing protein</fullName>
    </recommendedName>
</protein>
<dbReference type="AlphaFoldDB" id="A0A385SJX4"/>
<keyword evidence="2" id="KW-1185">Reference proteome</keyword>
<name>A0A385SJX4_9BACT</name>
<evidence type="ECO:0008006" key="3">
    <source>
        <dbReference type="Google" id="ProtNLM"/>
    </source>
</evidence>
<proteinExistence type="predicted"/>
<gene>
    <name evidence="1" type="ORF">D4L85_16405</name>
</gene>
<evidence type="ECO:0000313" key="1">
    <source>
        <dbReference type="EMBL" id="AYB32053.1"/>
    </source>
</evidence>
<dbReference type="RefSeq" id="WP_119755314.1">
    <property type="nucleotide sequence ID" value="NZ_CP032382.1"/>
</dbReference>